<organism evidence="3 4">
    <name type="scientific">Microvirgula aerodenitrificans</name>
    <dbReference type="NCBI Taxonomy" id="57480"/>
    <lineage>
        <taxon>Bacteria</taxon>
        <taxon>Pseudomonadati</taxon>
        <taxon>Pseudomonadota</taxon>
        <taxon>Betaproteobacteria</taxon>
        <taxon>Neisseriales</taxon>
        <taxon>Aquaspirillaceae</taxon>
        <taxon>Microvirgula</taxon>
    </lineage>
</organism>
<feature type="region of interest" description="Disordered" evidence="1">
    <location>
        <begin position="1"/>
        <end position="22"/>
    </location>
</feature>
<reference evidence="3 4" key="1">
    <citation type="submission" date="2018-04" db="EMBL/GenBank/DDBJ databases">
        <title>Denitrifier Microvirgula.</title>
        <authorList>
            <person name="Anderson E."/>
            <person name="Jang J."/>
            <person name="Ishii S."/>
        </authorList>
    </citation>
    <scope>NUCLEOTIDE SEQUENCE [LARGE SCALE GENOMIC DNA]</scope>
    <source>
        <strain evidence="3 4">BE2.4</strain>
    </source>
</reference>
<dbReference type="KEGG" id="maer:DAI18_11960"/>
<dbReference type="Gene3D" id="3.40.50.300">
    <property type="entry name" value="P-loop containing nucleotide triphosphate hydrolases"/>
    <property type="match status" value="1"/>
</dbReference>
<accession>A0A2S0PBA5</accession>
<dbReference type="InterPro" id="IPR006073">
    <property type="entry name" value="GTP-bd"/>
</dbReference>
<dbReference type="Pfam" id="PF01926">
    <property type="entry name" value="MMR_HSR1"/>
    <property type="match status" value="1"/>
</dbReference>
<evidence type="ECO:0000259" key="2">
    <source>
        <dbReference type="Pfam" id="PF01926"/>
    </source>
</evidence>
<dbReference type="GO" id="GO:0005525">
    <property type="term" value="F:GTP binding"/>
    <property type="evidence" value="ECO:0007669"/>
    <property type="project" value="InterPro"/>
</dbReference>
<evidence type="ECO:0000313" key="4">
    <source>
        <dbReference type="Proteomes" id="UP000244173"/>
    </source>
</evidence>
<dbReference type="CDD" id="cd11383">
    <property type="entry name" value="YfjP"/>
    <property type="match status" value="1"/>
</dbReference>
<dbReference type="InterPro" id="IPR027417">
    <property type="entry name" value="P-loop_NTPase"/>
</dbReference>
<evidence type="ECO:0000313" key="3">
    <source>
        <dbReference type="EMBL" id="AVY94674.1"/>
    </source>
</evidence>
<name>A0A2S0PBA5_9NEIS</name>
<feature type="domain" description="G" evidence="2">
    <location>
        <begin position="58"/>
        <end position="176"/>
    </location>
</feature>
<gene>
    <name evidence="3" type="ORF">DAI18_11960</name>
</gene>
<dbReference type="STRING" id="1122240.GCA_000620105_03504"/>
<evidence type="ECO:0000256" key="1">
    <source>
        <dbReference type="SAM" id="MobiDB-lite"/>
    </source>
</evidence>
<dbReference type="AlphaFoldDB" id="A0A2S0PBA5"/>
<sequence>MFNQWPALGDEEPLSSAKPDTSAGLFDQLSPHLTALTAEQLEAVRARIRQVVQYQAVVGVLGKTGAGKSSLCNALFGQETASVSDVEACTRHPQEITLSYQNGKGLSLLDVPGVGESTTRDADYTELYASLMKELDLILWVIKADDRALSVDEQVYRDIVQPYADQHQVPVIFVINQVDKIEPSREWDWQRNLPGPRQAANIETKRASISRQLGVSPSQVCAVSAEAGYQLVALIDTVISVLPAEKRWSIAREAREEHVSKKSRQAAEQGLWESIRSSLLGIVVREVALPLANRAFSAFLNFFRR</sequence>
<keyword evidence="4" id="KW-1185">Reference proteome</keyword>
<dbReference type="OrthoDB" id="9779790at2"/>
<dbReference type="InterPro" id="IPR005225">
    <property type="entry name" value="Small_GTP-bd"/>
</dbReference>
<dbReference type="GO" id="GO:0002098">
    <property type="term" value="P:tRNA wobble uridine modification"/>
    <property type="evidence" value="ECO:0007669"/>
    <property type="project" value="TreeGrafter"/>
</dbReference>
<dbReference type="EMBL" id="CP028519">
    <property type="protein sequence ID" value="AVY94674.1"/>
    <property type="molecule type" value="Genomic_DNA"/>
</dbReference>
<protein>
    <submittedName>
        <fullName evidence="3">GTP-binding protein</fullName>
    </submittedName>
</protein>
<dbReference type="GO" id="GO:0005829">
    <property type="term" value="C:cytosol"/>
    <property type="evidence" value="ECO:0007669"/>
    <property type="project" value="TreeGrafter"/>
</dbReference>
<dbReference type="NCBIfam" id="TIGR00231">
    <property type="entry name" value="small_GTP"/>
    <property type="match status" value="1"/>
</dbReference>
<dbReference type="PANTHER" id="PTHR42714:SF2">
    <property type="entry name" value="TRNA MODIFICATION GTPASE GTPBP3, MITOCHONDRIAL"/>
    <property type="match status" value="1"/>
</dbReference>
<dbReference type="SUPFAM" id="SSF52540">
    <property type="entry name" value="P-loop containing nucleoside triphosphate hydrolases"/>
    <property type="match status" value="1"/>
</dbReference>
<dbReference type="GO" id="GO:0030488">
    <property type="term" value="P:tRNA methylation"/>
    <property type="evidence" value="ECO:0007669"/>
    <property type="project" value="TreeGrafter"/>
</dbReference>
<proteinExistence type="predicted"/>
<dbReference type="RefSeq" id="WP_107889523.1">
    <property type="nucleotide sequence ID" value="NZ_CP028519.1"/>
</dbReference>
<dbReference type="Proteomes" id="UP000244173">
    <property type="component" value="Chromosome"/>
</dbReference>
<dbReference type="PANTHER" id="PTHR42714">
    <property type="entry name" value="TRNA MODIFICATION GTPASE GTPBP3"/>
    <property type="match status" value="1"/>
</dbReference>